<reference evidence="2 3" key="1">
    <citation type="submission" date="2017-04" db="EMBL/GenBank/DDBJ databases">
        <authorList>
            <person name="Afonso C.L."/>
            <person name="Miller P.J."/>
            <person name="Scott M.A."/>
            <person name="Spackman E."/>
            <person name="Goraichik I."/>
            <person name="Dimitrov K.M."/>
            <person name="Suarez D.L."/>
            <person name="Swayne D.E."/>
        </authorList>
    </citation>
    <scope>NUCLEOTIDE SEQUENCE [LARGE SCALE GENOMIC DNA]</scope>
    <source>
        <strain evidence="2 3">CGMCC 1.10972</strain>
    </source>
</reference>
<dbReference type="OrthoDB" id="7908413at2"/>
<evidence type="ECO:0000256" key="1">
    <source>
        <dbReference type="SAM" id="MobiDB-lite"/>
    </source>
</evidence>
<organism evidence="2 3">
    <name type="scientific">Fulvimarina manganoxydans</name>
    <dbReference type="NCBI Taxonomy" id="937218"/>
    <lineage>
        <taxon>Bacteria</taxon>
        <taxon>Pseudomonadati</taxon>
        <taxon>Pseudomonadota</taxon>
        <taxon>Alphaproteobacteria</taxon>
        <taxon>Hyphomicrobiales</taxon>
        <taxon>Aurantimonadaceae</taxon>
        <taxon>Fulvimarina</taxon>
    </lineage>
</organism>
<dbReference type="AlphaFoldDB" id="A0A1W2E4Y3"/>
<feature type="region of interest" description="Disordered" evidence="1">
    <location>
        <begin position="81"/>
        <end position="101"/>
    </location>
</feature>
<dbReference type="RefSeq" id="WP_084411944.1">
    <property type="nucleotide sequence ID" value="NZ_FWXR01000021.1"/>
</dbReference>
<proteinExistence type="predicted"/>
<name>A0A1W2E4Y3_9HYPH</name>
<gene>
    <name evidence="2" type="ORF">SAMN06297251_12141</name>
</gene>
<dbReference type="EMBL" id="FWXR01000021">
    <property type="protein sequence ID" value="SMD04891.1"/>
    <property type="molecule type" value="Genomic_DNA"/>
</dbReference>
<evidence type="ECO:0000313" key="2">
    <source>
        <dbReference type="EMBL" id="SMD04891.1"/>
    </source>
</evidence>
<dbReference type="Proteomes" id="UP000192656">
    <property type="component" value="Unassembled WGS sequence"/>
</dbReference>
<evidence type="ECO:0000313" key="3">
    <source>
        <dbReference type="Proteomes" id="UP000192656"/>
    </source>
</evidence>
<protein>
    <submittedName>
        <fullName evidence="2">Uncharacterized protein</fullName>
    </submittedName>
</protein>
<keyword evidence="3" id="KW-1185">Reference proteome</keyword>
<feature type="compositionally biased region" description="Basic and acidic residues" evidence="1">
    <location>
        <begin position="28"/>
        <end position="52"/>
    </location>
</feature>
<accession>A0A1W2E4Y3</accession>
<sequence>MADLSTEPKMMRSQQDKDTPETISEDELAPRAEAQDSDETSGRDRELSKKGEATYANEQMNAIFEQNGGGGTKVAPDEAAEDVATDGRQGLVRSGRSRLED</sequence>
<feature type="region of interest" description="Disordered" evidence="1">
    <location>
        <begin position="1"/>
        <end position="58"/>
    </location>
</feature>